<protein>
    <submittedName>
        <fullName evidence="1">Uncharacterized protein</fullName>
    </submittedName>
</protein>
<dbReference type="Proteomes" id="UP000007431">
    <property type="component" value="Unassembled WGS sequence"/>
</dbReference>
<dbReference type="EMBL" id="GL377305">
    <property type="protein sequence ID" value="EFI98616.1"/>
    <property type="molecule type" value="Genomic_DNA"/>
</dbReference>
<reference evidence="1 2" key="1">
    <citation type="journal article" date="2010" name="Nat. Biotechnol.">
        <title>Genome sequence of the model mushroom Schizophyllum commune.</title>
        <authorList>
            <person name="Ohm R.A."/>
            <person name="de Jong J.F."/>
            <person name="Lugones L.G."/>
            <person name="Aerts A."/>
            <person name="Kothe E."/>
            <person name="Stajich J.E."/>
            <person name="de Vries R.P."/>
            <person name="Record E."/>
            <person name="Levasseur A."/>
            <person name="Baker S.E."/>
            <person name="Bartholomew K.A."/>
            <person name="Coutinho P.M."/>
            <person name="Erdmann S."/>
            <person name="Fowler T.J."/>
            <person name="Gathman A.C."/>
            <person name="Lombard V."/>
            <person name="Henrissat B."/>
            <person name="Knabe N."/>
            <person name="Kuees U."/>
            <person name="Lilly W.W."/>
            <person name="Lindquist E."/>
            <person name="Lucas S."/>
            <person name="Magnuson J.K."/>
            <person name="Piumi F."/>
            <person name="Raudaskoski M."/>
            <person name="Salamov A."/>
            <person name="Schmutz J."/>
            <person name="Schwarze F.W.M.R."/>
            <person name="vanKuyk P.A."/>
            <person name="Horton J.S."/>
            <person name="Grigoriev I.V."/>
            <person name="Woesten H.A.B."/>
        </authorList>
    </citation>
    <scope>NUCLEOTIDE SEQUENCE [LARGE SCALE GENOMIC DNA]</scope>
    <source>
        <strain evidence="2">H4-8 / FGSC 9210</strain>
    </source>
</reference>
<dbReference type="InParanoid" id="D8Q241"/>
<proteinExistence type="predicted"/>
<keyword evidence="2" id="KW-1185">Reference proteome</keyword>
<dbReference type="GeneID" id="9592886"/>
<dbReference type="HOGENOM" id="CLU_510133_0_0_1"/>
<dbReference type="RefSeq" id="XP_003033519.1">
    <property type="nucleotide sequence ID" value="XM_003033473.1"/>
</dbReference>
<dbReference type="VEuPathDB" id="FungiDB:SCHCODRAFT_02677222"/>
<evidence type="ECO:0000313" key="1">
    <source>
        <dbReference type="EMBL" id="EFI98616.1"/>
    </source>
</evidence>
<evidence type="ECO:0000313" key="2">
    <source>
        <dbReference type="Proteomes" id="UP000007431"/>
    </source>
</evidence>
<dbReference type="KEGG" id="scm:SCHCO_02677222"/>
<accession>D8Q241</accession>
<sequence length="534" mass="60097">MARGKAKETRIDYTVSQGQRGRNPGIGKKLKRVQETGMYQILPPTVEDLPAHGADELGPQFPSTYTNYSVNVASVADLRVVIEEFNERNVRYGIDVTYNLNKGSLEDTDPLEAPNLVSFSIKAENLDAEKRAQVGELLNIVTPQNLVYVRLSLLGGRPTKALDTSVFDFLGRPLSTLTHVSLELSFCYKAGLLEYLVSDAAAHLVSLELQTNSAVADIIFEALRNEDYHALPNLQRLCLRLKVLPVDRLFEALKLRHDHGLRDPLRVEIVQEVDPDIRERAFDLGVRCPITGAEENLYIINLIALSAADATTELQRAQMEWAWGLERGGFLYYVDSPPNEICLHSDIVRQYNAGDFVLLPTHKTYMDAMAFTQRAGGWHRDEEDDSPRRPLTALGSSFRYVFIPLNTRAEKLIPGSLMQPQTDEDWNHGIHPITGEAFYSWVKDYPVVEIHSHPVSVCAMAQEALDYAPPVHLNLTPWTSCLSRLQRKWGFCSLSIEPPQWFVDTDDRNDYYDESLNGSTTLRFLGRDGHAAGQ</sequence>
<name>D8Q241_SCHCM</name>
<dbReference type="AlphaFoldDB" id="D8Q241"/>
<organism evidence="2">
    <name type="scientific">Schizophyllum commune (strain H4-8 / FGSC 9210)</name>
    <name type="common">Split gill fungus</name>
    <dbReference type="NCBI Taxonomy" id="578458"/>
    <lineage>
        <taxon>Eukaryota</taxon>
        <taxon>Fungi</taxon>
        <taxon>Dikarya</taxon>
        <taxon>Basidiomycota</taxon>
        <taxon>Agaricomycotina</taxon>
        <taxon>Agaricomycetes</taxon>
        <taxon>Agaricomycetidae</taxon>
        <taxon>Agaricales</taxon>
        <taxon>Schizophyllaceae</taxon>
        <taxon>Schizophyllum</taxon>
    </lineage>
</organism>
<gene>
    <name evidence="1" type="ORF">SCHCODRAFT_234466</name>
</gene>